<evidence type="ECO:0000313" key="5">
    <source>
        <dbReference type="Proteomes" id="UP000759131"/>
    </source>
</evidence>
<dbReference type="PROSITE" id="PS01179">
    <property type="entry name" value="PID"/>
    <property type="match status" value="2"/>
</dbReference>
<dbReference type="InterPro" id="IPR039576">
    <property type="entry name" value="APBB1/2/3"/>
</dbReference>
<dbReference type="OrthoDB" id="5969782at2759"/>
<dbReference type="CDD" id="cd01271">
    <property type="entry name" value="PTB2_Fe65"/>
    <property type="match status" value="1"/>
</dbReference>
<dbReference type="InterPro" id="IPR036020">
    <property type="entry name" value="WW_dom_sf"/>
</dbReference>
<dbReference type="InterPro" id="IPR011993">
    <property type="entry name" value="PH-like_dom_sf"/>
</dbReference>
<feature type="region of interest" description="Disordered" evidence="2">
    <location>
        <begin position="1"/>
        <end position="34"/>
    </location>
</feature>
<accession>A0A7R9KZ72</accession>
<dbReference type="Gene3D" id="2.20.70.10">
    <property type="match status" value="1"/>
</dbReference>
<organism evidence="4">
    <name type="scientific">Medioppia subpectinata</name>
    <dbReference type="NCBI Taxonomy" id="1979941"/>
    <lineage>
        <taxon>Eukaryota</taxon>
        <taxon>Metazoa</taxon>
        <taxon>Ecdysozoa</taxon>
        <taxon>Arthropoda</taxon>
        <taxon>Chelicerata</taxon>
        <taxon>Arachnida</taxon>
        <taxon>Acari</taxon>
        <taxon>Acariformes</taxon>
        <taxon>Sarcoptiformes</taxon>
        <taxon>Oribatida</taxon>
        <taxon>Brachypylina</taxon>
        <taxon>Oppioidea</taxon>
        <taxon>Oppiidae</taxon>
        <taxon>Medioppia</taxon>
    </lineage>
</organism>
<dbReference type="GO" id="GO:0001540">
    <property type="term" value="F:amyloid-beta binding"/>
    <property type="evidence" value="ECO:0007669"/>
    <property type="project" value="InterPro"/>
</dbReference>
<feature type="domain" description="PID" evidence="3">
    <location>
        <begin position="148"/>
        <end position="297"/>
    </location>
</feature>
<dbReference type="Proteomes" id="UP000759131">
    <property type="component" value="Unassembled WGS sequence"/>
</dbReference>
<reference evidence="4" key="1">
    <citation type="submission" date="2020-11" db="EMBL/GenBank/DDBJ databases">
        <authorList>
            <person name="Tran Van P."/>
        </authorList>
    </citation>
    <scope>NUCLEOTIDE SEQUENCE</scope>
</reference>
<sequence length="516" mass="57521">MMSSSGETTPEFVDSEDREDREEETASEEHSFENPNYRKLYAALSITSMMGHNNQSVADHAVDHHLNGSVGGADELPLGWERHEDEDGPYFWHIPSGHIQRQAPIGETPDVTRRDSLIYMNSFDDNMDPNKCHTNGDNKQTEDNVLTFVVNSLGWMDVEESQLTSATSSKLIQKCIIELSTRGDNNAVRCWGRQTQQLVLKIEGSCLKLYDMTGDTLLNSHPIRGLRVWGVNDNNDFAFVAKDSNESNCQTSGDSEADQKSPLLGPSGVVSNELKCHVFHCEDDSDSAQRIATYLRDEMIRLKSDMEGTRWGSPPQRPKNLFIYESGKSPASIATPTAIEFPTPIEEPRKAMAAKYLGKMKVTKPMGIDVLNKAIETILFNENNDSSVGVFNTDVLVHISPSTITVECKETAQCLAECRVRYLSFLGIGSTNVKTCGFIMQIDDNQFEALCFECEPSSGAFCKTIEAACKLRYQKCLDAHRQRLAPNNAIPSQNSSRIKSTIFNVFSKISNNIKKN</sequence>
<dbReference type="GO" id="GO:0005737">
    <property type="term" value="C:cytoplasm"/>
    <property type="evidence" value="ECO:0007669"/>
    <property type="project" value="TreeGrafter"/>
</dbReference>
<feature type="region of interest" description="Disordered" evidence="2">
    <location>
        <begin position="245"/>
        <end position="264"/>
    </location>
</feature>
<dbReference type="GO" id="GO:0006355">
    <property type="term" value="P:regulation of DNA-templated transcription"/>
    <property type="evidence" value="ECO:0007669"/>
    <property type="project" value="TreeGrafter"/>
</dbReference>
<dbReference type="EMBL" id="OC864773">
    <property type="protein sequence ID" value="CAD7631923.1"/>
    <property type="molecule type" value="Genomic_DNA"/>
</dbReference>
<feature type="domain" description="PID" evidence="3">
    <location>
        <begin position="353"/>
        <end position="479"/>
    </location>
</feature>
<dbReference type="SUPFAM" id="SSF50729">
    <property type="entry name" value="PH domain-like"/>
    <property type="match status" value="2"/>
</dbReference>
<dbReference type="Gene3D" id="2.30.29.30">
    <property type="entry name" value="Pleckstrin-homology domain (PH domain)/Phosphotyrosine-binding domain (PTB)"/>
    <property type="match status" value="2"/>
</dbReference>
<evidence type="ECO:0000259" key="3">
    <source>
        <dbReference type="PROSITE" id="PS01179"/>
    </source>
</evidence>
<dbReference type="AlphaFoldDB" id="A0A7R9KZ72"/>
<feature type="compositionally biased region" description="Acidic residues" evidence="2">
    <location>
        <begin position="13"/>
        <end position="26"/>
    </location>
</feature>
<dbReference type="FunFam" id="2.30.29.30:FF:000034">
    <property type="entry name" value="amyloid beta A4 precursor protein-binding family B member 2"/>
    <property type="match status" value="1"/>
</dbReference>
<dbReference type="InterPro" id="IPR006020">
    <property type="entry name" value="PTB/PI_dom"/>
</dbReference>
<dbReference type="Pfam" id="PF00640">
    <property type="entry name" value="PID"/>
    <property type="match status" value="2"/>
</dbReference>
<gene>
    <name evidence="4" type="ORF">OSB1V03_LOCUS12331</name>
</gene>
<evidence type="ECO:0000256" key="2">
    <source>
        <dbReference type="SAM" id="MobiDB-lite"/>
    </source>
</evidence>
<keyword evidence="5" id="KW-1185">Reference proteome</keyword>
<protein>
    <recommendedName>
        <fullName evidence="3">PID domain-containing protein</fullName>
    </recommendedName>
</protein>
<dbReference type="SMART" id="SM00462">
    <property type="entry name" value="PTB"/>
    <property type="match status" value="2"/>
</dbReference>
<dbReference type="GO" id="GO:0005634">
    <property type="term" value="C:nucleus"/>
    <property type="evidence" value="ECO:0007669"/>
    <property type="project" value="TreeGrafter"/>
</dbReference>
<proteinExistence type="predicted"/>
<dbReference type="EMBL" id="CAJPIZ010010198">
    <property type="protein sequence ID" value="CAG2112353.1"/>
    <property type="molecule type" value="Genomic_DNA"/>
</dbReference>
<dbReference type="SUPFAM" id="SSF51045">
    <property type="entry name" value="WW domain"/>
    <property type="match status" value="1"/>
</dbReference>
<dbReference type="PANTHER" id="PTHR14058:SF8">
    <property type="entry name" value="PROTEIN FE65 HOMOLOG"/>
    <property type="match status" value="1"/>
</dbReference>
<dbReference type="PANTHER" id="PTHR14058">
    <property type="entry name" value="AMYLOID BETA A4 PRECURSOR PROTEIN-BINDING FAMILY B"/>
    <property type="match status" value="1"/>
</dbReference>
<evidence type="ECO:0000256" key="1">
    <source>
        <dbReference type="ARBA" id="ARBA00022737"/>
    </source>
</evidence>
<keyword evidence="1" id="KW-0677">Repeat</keyword>
<name>A0A7R9KZ72_9ACAR</name>
<evidence type="ECO:0000313" key="4">
    <source>
        <dbReference type="EMBL" id="CAD7631923.1"/>
    </source>
</evidence>